<dbReference type="Gene3D" id="3.40.50.300">
    <property type="entry name" value="P-loop containing nucleotide triphosphate hydrolases"/>
    <property type="match status" value="1"/>
</dbReference>
<dbReference type="Proteomes" id="UP001204142">
    <property type="component" value="Unassembled WGS sequence"/>
</dbReference>
<evidence type="ECO:0000313" key="12">
    <source>
        <dbReference type="EMBL" id="MCQ8897124.1"/>
    </source>
</evidence>
<dbReference type="InterPro" id="IPR027417">
    <property type="entry name" value="P-loop_NTPase"/>
</dbReference>
<proteinExistence type="predicted"/>
<evidence type="ECO:0000256" key="1">
    <source>
        <dbReference type="ARBA" id="ARBA00004651"/>
    </source>
</evidence>
<dbReference type="CDD" id="cd18575">
    <property type="entry name" value="ABC_6TM_bac_exporter_ABCB8_10_like"/>
    <property type="match status" value="1"/>
</dbReference>
<evidence type="ECO:0000256" key="6">
    <source>
        <dbReference type="ARBA" id="ARBA00022840"/>
    </source>
</evidence>
<dbReference type="SMART" id="SM00382">
    <property type="entry name" value="AAA"/>
    <property type="match status" value="1"/>
</dbReference>
<comment type="subcellular location">
    <subcellularLocation>
        <location evidence="1">Cell membrane</location>
        <topology evidence="1">Multi-pass membrane protein</topology>
    </subcellularLocation>
</comment>
<sequence>MNQTTAPISLPANRFKTLGNTLTSLLKPHKAWAGAALAALLTGSAMSLSMPMLFRWLIDSGFLQGQHPEGLNRAFGLILLVVFILAVATACRFYLVTTLGERISADLRNRVYGHLLIQRPEFFETLKVGEVLSRLTADTTLIQTLVGSSLSFALRNSLTTLGGLVMLVLTSPYLSGAVLVLVVVVMVPVVVLARRVRTLSRASQDKLADSSAIAQEVLNQITTVQAFNQEGTEAAKFNASSERMYTTSKHRTVNRAALLFVAIGLAFAGLVVVLWMGAKAVANGQMSGGELAQFVMYAAFVGGGFAALSEVLGEFQRAAGAAERLVELLNLNTMIRSRGLPSPQQQGGFHIEFNHVDFAYPSAPDKSVLSDFNLTIRRGETVAVVGPSGAGKSTLFNLLLRWYDVRSGQILIENTPLEHLDVTGWREHCAYVSQEAVVFSGTLGDNVRYGKPQASEADVLQALTDAAAIQFVTRLPEGLNTSVGEKGVRLSGGERQRVSIARAILRNAGLLLLDEATASLDAESERLVQLAIEQSRHGRTTLIIAHRLATVMAADRIVVMNEGQIVEMGTHRELMARQGLYAKLASLQFIDQKAEKHLLA</sequence>
<feature type="transmembrane region" description="Helical" evidence="9">
    <location>
        <begin position="173"/>
        <end position="193"/>
    </location>
</feature>
<feature type="domain" description="ABC transporter" evidence="10">
    <location>
        <begin position="351"/>
        <end position="587"/>
    </location>
</feature>
<keyword evidence="2" id="KW-1003">Cell membrane</keyword>
<evidence type="ECO:0000256" key="8">
    <source>
        <dbReference type="ARBA" id="ARBA00023136"/>
    </source>
</evidence>
<dbReference type="Pfam" id="PF00664">
    <property type="entry name" value="ABC_membrane"/>
    <property type="match status" value="1"/>
</dbReference>
<evidence type="ECO:0000256" key="9">
    <source>
        <dbReference type="SAM" id="Phobius"/>
    </source>
</evidence>
<dbReference type="InterPro" id="IPR036640">
    <property type="entry name" value="ABC1_TM_sf"/>
</dbReference>
<gene>
    <name evidence="12" type="ORF">NQT62_11840</name>
</gene>
<keyword evidence="7 9" id="KW-1133">Transmembrane helix</keyword>
<dbReference type="SUPFAM" id="SSF52540">
    <property type="entry name" value="P-loop containing nucleoside triphosphate hydrolases"/>
    <property type="match status" value="1"/>
</dbReference>
<dbReference type="PANTHER" id="PTHR43394:SF1">
    <property type="entry name" value="ATP-BINDING CASSETTE SUB-FAMILY B MEMBER 10, MITOCHONDRIAL"/>
    <property type="match status" value="1"/>
</dbReference>
<feature type="transmembrane region" description="Helical" evidence="9">
    <location>
        <begin position="256"/>
        <end position="278"/>
    </location>
</feature>
<feature type="transmembrane region" description="Helical" evidence="9">
    <location>
        <begin position="31"/>
        <end position="54"/>
    </location>
</feature>
<feature type="transmembrane region" description="Helical" evidence="9">
    <location>
        <begin position="290"/>
        <end position="308"/>
    </location>
</feature>
<keyword evidence="8 9" id="KW-0472">Membrane</keyword>
<dbReference type="Gene3D" id="1.20.1560.10">
    <property type="entry name" value="ABC transporter type 1, transmembrane domain"/>
    <property type="match status" value="1"/>
</dbReference>
<protein>
    <submittedName>
        <fullName evidence="12">ABC transporter transmembrane domain-containing protein</fullName>
    </submittedName>
</protein>
<feature type="transmembrane region" description="Helical" evidence="9">
    <location>
        <begin position="74"/>
        <end position="95"/>
    </location>
</feature>
<dbReference type="InterPro" id="IPR011527">
    <property type="entry name" value="ABC1_TM_dom"/>
</dbReference>
<evidence type="ECO:0000256" key="5">
    <source>
        <dbReference type="ARBA" id="ARBA00022741"/>
    </source>
</evidence>
<evidence type="ECO:0000313" key="13">
    <source>
        <dbReference type="Proteomes" id="UP001204142"/>
    </source>
</evidence>
<dbReference type="InterPro" id="IPR039421">
    <property type="entry name" value="Type_1_exporter"/>
</dbReference>
<dbReference type="PANTHER" id="PTHR43394">
    <property type="entry name" value="ATP-DEPENDENT PERMEASE MDL1, MITOCHONDRIAL"/>
    <property type="match status" value="1"/>
</dbReference>
<organism evidence="12 13">
    <name type="scientific">Limnobacter humi</name>
    <dbReference type="NCBI Taxonomy" id="1778671"/>
    <lineage>
        <taxon>Bacteria</taxon>
        <taxon>Pseudomonadati</taxon>
        <taxon>Pseudomonadota</taxon>
        <taxon>Betaproteobacteria</taxon>
        <taxon>Burkholderiales</taxon>
        <taxon>Burkholderiaceae</taxon>
        <taxon>Limnobacter</taxon>
    </lineage>
</organism>
<accession>A0ABT1WHW6</accession>
<evidence type="ECO:0000259" key="11">
    <source>
        <dbReference type="PROSITE" id="PS50929"/>
    </source>
</evidence>
<dbReference type="InterPro" id="IPR003439">
    <property type="entry name" value="ABC_transporter-like_ATP-bd"/>
</dbReference>
<dbReference type="PROSITE" id="PS50929">
    <property type="entry name" value="ABC_TM1F"/>
    <property type="match status" value="1"/>
</dbReference>
<reference evidence="12 13" key="1">
    <citation type="submission" date="2022-07" db="EMBL/GenBank/DDBJ databases">
        <authorList>
            <person name="Xamxidin M."/>
            <person name="Wu M."/>
        </authorList>
    </citation>
    <scope>NUCLEOTIDE SEQUENCE [LARGE SCALE GENOMIC DNA]</scope>
    <source>
        <strain evidence="12 13">NBRC 111650</strain>
    </source>
</reference>
<evidence type="ECO:0000259" key="10">
    <source>
        <dbReference type="PROSITE" id="PS50893"/>
    </source>
</evidence>
<evidence type="ECO:0000256" key="7">
    <source>
        <dbReference type="ARBA" id="ARBA00022989"/>
    </source>
</evidence>
<dbReference type="Pfam" id="PF00005">
    <property type="entry name" value="ABC_tran"/>
    <property type="match status" value="1"/>
</dbReference>
<dbReference type="InterPro" id="IPR003593">
    <property type="entry name" value="AAA+_ATPase"/>
</dbReference>
<dbReference type="InterPro" id="IPR017871">
    <property type="entry name" value="ABC_transporter-like_CS"/>
</dbReference>
<dbReference type="EMBL" id="JANIGO010000004">
    <property type="protein sequence ID" value="MCQ8897124.1"/>
    <property type="molecule type" value="Genomic_DNA"/>
</dbReference>
<keyword evidence="6" id="KW-0067">ATP-binding</keyword>
<evidence type="ECO:0000256" key="3">
    <source>
        <dbReference type="ARBA" id="ARBA00022519"/>
    </source>
</evidence>
<evidence type="ECO:0000256" key="4">
    <source>
        <dbReference type="ARBA" id="ARBA00022692"/>
    </source>
</evidence>
<keyword evidence="5" id="KW-0547">Nucleotide-binding</keyword>
<evidence type="ECO:0000256" key="2">
    <source>
        <dbReference type="ARBA" id="ARBA00022475"/>
    </source>
</evidence>
<dbReference type="PROSITE" id="PS00211">
    <property type="entry name" value="ABC_TRANSPORTER_1"/>
    <property type="match status" value="1"/>
</dbReference>
<feature type="domain" description="ABC transmembrane type-1" evidence="11">
    <location>
        <begin position="35"/>
        <end position="317"/>
    </location>
</feature>
<comment type="caution">
    <text evidence="12">The sequence shown here is derived from an EMBL/GenBank/DDBJ whole genome shotgun (WGS) entry which is preliminary data.</text>
</comment>
<name>A0ABT1WHW6_9BURK</name>
<keyword evidence="13" id="KW-1185">Reference proteome</keyword>
<dbReference type="SUPFAM" id="SSF90123">
    <property type="entry name" value="ABC transporter transmembrane region"/>
    <property type="match status" value="1"/>
</dbReference>
<dbReference type="PROSITE" id="PS50893">
    <property type="entry name" value="ABC_TRANSPORTER_2"/>
    <property type="match status" value="1"/>
</dbReference>
<keyword evidence="3" id="KW-0997">Cell inner membrane</keyword>
<dbReference type="RefSeq" id="WP_256764925.1">
    <property type="nucleotide sequence ID" value="NZ_JANIGO010000004.1"/>
</dbReference>
<keyword evidence="4 9" id="KW-0812">Transmembrane</keyword>